<dbReference type="SUPFAM" id="SSF54637">
    <property type="entry name" value="Thioesterase/thiol ester dehydrase-isomerase"/>
    <property type="match status" value="1"/>
</dbReference>
<organism evidence="4 5">
    <name type="scientific">Megasphaera paucivorans</name>
    <dbReference type="NCBI Taxonomy" id="349095"/>
    <lineage>
        <taxon>Bacteria</taxon>
        <taxon>Bacillati</taxon>
        <taxon>Bacillota</taxon>
        <taxon>Negativicutes</taxon>
        <taxon>Veillonellales</taxon>
        <taxon>Veillonellaceae</taxon>
        <taxon>Megasphaera</taxon>
    </lineage>
</organism>
<keyword evidence="5" id="KW-1185">Reference proteome</keyword>
<dbReference type="GO" id="GO:0047617">
    <property type="term" value="F:fatty acyl-CoA hydrolase activity"/>
    <property type="evidence" value="ECO:0007669"/>
    <property type="project" value="InterPro"/>
</dbReference>
<proteinExistence type="inferred from homology"/>
<name>A0A1G9XZB3_9FIRM</name>
<evidence type="ECO:0000256" key="2">
    <source>
        <dbReference type="ARBA" id="ARBA00022801"/>
    </source>
</evidence>
<dbReference type="EMBL" id="FNHQ01000020">
    <property type="protein sequence ID" value="SDN02159.1"/>
    <property type="molecule type" value="Genomic_DNA"/>
</dbReference>
<dbReference type="NCBIfam" id="TIGR00369">
    <property type="entry name" value="unchar_dom_1"/>
    <property type="match status" value="1"/>
</dbReference>
<dbReference type="RefSeq" id="WP_245675129.1">
    <property type="nucleotide sequence ID" value="NZ_FNHQ01000020.1"/>
</dbReference>
<dbReference type="InterPro" id="IPR003736">
    <property type="entry name" value="PAAI_dom"/>
</dbReference>
<dbReference type="InterPro" id="IPR029069">
    <property type="entry name" value="HotDog_dom_sf"/>
</dbReference>
<dbReference type="Proteomes" id="UP000199309">
    <property type="component" value="Unassembled WGS sequence"/>
</dbReference>
<protein>
    <submittedName>
        <fullName evidence="4">Thioesterase superfamily protein</fullName>
    </submittedName>
</protein>
<gene>
    <name evidence="4" type="ORF">SAMN05660299_01955</name>
</gene>
<dbReference type="PANTHER" id="PTHR21660">
    <property type="entry name" value="THIOESTERASE SUPERFAMILY MEMBER-RELATED"/>
    <property type="match status" value="1"/>
</dbReference>
<comment type="similarity">
    <text evidence="1">Belongs to the thioesterase PaaI family.</text>
</comment>
<feature type="domain" description="Thioesterase" evidence="3">
    <location>
        <begin position="64"/>
        <end position="136"/>
    </location>
</feature>
<accession>A0A1G9XZB3</accession>
<dbReference type="PANTHER" id="PTHR21660:SF1">
    <property type="entry name" value="ACYL-COENZYME A THIOESTERASE 13"/>
    <property type="match status" value="1"/>
</dbReference>
<keyword evidence="2" id="KW-0378">Hydrolase</keyword>
<evidence type="ECO:0000259" key="3">
    <source>
        <dbReference type="Pfam" id="PF03061"/>
    </source>
</evidence>
<evidence type="ECO:0000256" key="1">
    <source>
        <dbReference type="ARBA" id="ARBA00008324"/>
    </source>
</evidence>
<dbReference type="InterPro" id="IPR039298">
    <property type="entry name" value="ACOT13"/>
</dbReference>
<dbReference type="InterPro" id="IPR006683">
    <property type="entry name" value="Thioestr_dom"/>
</dbReference>
<dbReference type="Pfam" id="PF03061">
    <property type="entry name" value="4HBT"/>
    <property type="match status" value="1"/>
</dbReference>
<sequence>MADEENFLKRVHSEELKERFRNIYIGVYKSTPYFKNLPCTIEDIDEGFARVRFDITENLCNYRGIASGGILAAFCDTLMGMASRSLGYQVTTLEINMNYIRRVAGGKYITGIGQVVHHGGKTIVAECECFDSEGHIVVKGRSSFYVLGKFEK</sequence>
<dbReference type="Gene3D" id="3.10.129.10">
    <property type="entry name" value="Hotdog Thioesterase"/>
    <property type="match status" value="1"/>
</dbReference>
<dbReference type="STRING" id="349095.SAMN05660299_01955"/>
<dbReference type="AlphaFoldDB" id="A0A1G9XZB3"/>
<reference evidence="4 5" key="1">
    <citation type="submission" date="2016-10" db="EMBL/GenBank/DDBJ databases">
        <authorList>
            <person name="de Groot N.N."/>
        </authorList>
    </citation>
    <scope>NUCLEOTIDE SEQUENCE [LARGE SCALE GENOMIC DNA]</scope>
    <source>
        <strain evidence="4 5">DSM 16981</strain>
    </source>
</reference>
<evidence type="ECO:0000313" key="4">
    <source>
        <dbReference type="EMBL" id="SDN02159.1"/>
    </source>
</evidence>
<dbReference type="CDD" id="cd03443">
    <property type="entry name" value="PaaI_thioesterase"/>
    <property type="match status" value="1"/>
</dbReference>
<evidence type="ECO:0000313" key="5">
    <source>
        <dbReference type="Proteomes" id="UP000199309"/>
    </source>
</evidence>